<evidence type="ECO:0000256" key="2">
    <source>
        <dbReference type="ARBA" id="ARBA00012759"/>
    </source>
</evidence>
<reference evidence="6 7" key="2">
    <citation type="submission" date="2018-11" db="EMBL/GenBank/DDBJ databases">
        <authorList>
            <consortium name="Pathogen Informatics"/>
        </authorList>
    </citation>
    <scope>NUCLEOTIDE SEQUENCE [LARGE SCALE GENOMIC DNA]</scope>
</reference>
<dbReference type="InterPro" id="IPR018200">
    <property type="entry name" value="USP_CS"/>
</dbReference>
<comment type="catalytic activity">
    <reaction evidence="1">
        <text>Thiol-dependent hydrolysis of ester, thioester, amide, peptide and isopeptide bonds formed by the C-terminal Gly of ubiquitin (a 76-residue protein attached to proteins as an intracellular targeting signal).</text>
        <dbReference type="EC" id="3.4.19.12"/>
    </reaction>
</comment>
<dbReference type="PROSITE" id="PS00972">
    <property type="entry name" value="USP_1"/>
    <property type="match status" value="1"/>
</dbReference>
<dbReference type="OrthoDB" id="21192at2759"/>
<dbReference type="InterPro" id="IPR028889">
    <property type="entry name" value="USP"/>
</dbReference>
<feature type="domain" description="USP" evidence="4">
    <location>
        <begin position="253"/>
        <end position="799"/>
    </location>
</feature>
<feature type="compositionally biased region" description="Polar residues" evidence="3">
    <location>
        <begin position="467"/>
        <end position="478"/>
    </location>
</feature>
<evidence type="ECO:0000256" key="1">
    <source>
        <dbReference type="ARBA" id="ARBA00000707"/>
    </source>
</evidence>
<dbReference type="PANTHER" id="PTHR21646">
    <property type="entry name" value="UBIQUITIN CARBOXYL-TERMINAL HYDROLASE"/>
    <property type="match status" value="1"/>
</dbReference>
<dbReference type="WBParaSite" id="ASIM_0001342001-mRNA-1">
    <property type="protein sequence ID" value="ASIM_0001342001-mRNA-1"/>
    <property type="gene ID" value="ASIM_0001342001"/>
</dbReference>
<proteinExistence type="predicted"/>
<dbReference type="InterPro" id="IPR006615">
    <property type="entry name" value="Pept_C19_DUSP"/>
</dbReference>
<dbReference type="PROSITE" id="PS51283">
    <property type="entry name" value="DUSP"/>
    <property type="match status" value="1"/>
</dbReference>
<feature type="domain" description="DUSP" evidence="5">
    <location>
        <begin position="816"/>
        <end position="911"/>
    </location>
</feature>
<feature type="compositionally biased region" description="Low complexity" evidence="3">
    <location>
        <begin position="420"/>
        <end position="441"/>
    </location>
</feature>
<dbReference type="InterPro" id="IPR050185">
    <property type="entry name" value="Ub_carboxyl-term_hydrolase"/>
</dbReference>
<dbReference type="AlphaFoldDB" id="A0A0M3JYB2"/>
<dbReference type="SMART" id="SM00695">
    <property type="entry name" value="DUSP"/>
    <property type="match status" value="1"/>
</dbReference>
<evidence type="ECO:0000313" key="8">
    <source>
        <dbReference type="WBParaSite" id="ASIM_0001342001-mRNA-1"/>
    </source>
</evidence>
<feature type="region of interest" description="Disordered" evidence="3">
    <location>
        <begin position="403"/>
        <end position="510"/>
    </location>
</feature>
<dbReference type="Gene3D" id="3.90.70.10">
    <property type="entry name" value="Cysteine proteinases"/>
    <property type="match status" value="1"/>
</dbReference>
<evidence type="ECO:0000313" key="6">
    <source>
        <dbReference type="EMBL" id="VDK48272.1"/>
    </source>
</evidence>
<keyword evidence="7" id="KW-1185">Reference proteome</keyword>
<organism evidence="8">
    <name type="scientific">Anisakis simplex</name>
    <name type="common">Herring worm</name>
    <dbReference type="NCBI Taxonomy" id="6269"/>
    <lineage>
        <taxon>Eukaryota</taxon>
        <taxon>Metazoa</taxon>
        <taxon>Ecdysozoa</taxon>
        <taxon>Nematoda</taxon>
        <taxon>Chromadorea</taxon>
        <taxon>Rhabditida</taxon>
        <taxon>Spirurina</taxon>
        <taxon>Ascaridomorpha</taxon>
        <taxon>Ascaridoidea</taxon>
        <taxon>Anisakidae</taxon>
        <taxon>Anisakis</taxon>
        <taxon>Anisakis simplex complex</taxon>
    </lineage>
</organism>
<dbReference type="SUPFAM" id="SSF54001">
    <property type="entry name" value="Cysteine proteinases"/>
    <property type="match status" value="1"/>
</dbReference>
<dbReference type="Pfam" id="PF00443">
    <property type="entry name" value="UCH"/>
    <property type="match status" value="1"/>
</dbReference>
<reference evidence="8" key="1">
    <citation type="submission" date="2016-04" db="UniProtKB">
        <authorList>
            <consortium name="WormBaseParasite"/>
        </authorList>
    </citation>
    <scope>IDENTIFICATION</scope>
</reference>
<dbReference type="PANTHER" id="PTHR21646:SF86">
    <property type="entry name" value="UBIQUITIN CARBOXYL-TERMINAL HYDROLASE"/>
    <property type="match status" value="1"/>
</dbReference>
<dbReference type="Proteomes" id="UP000267096">
    <property type="component" value="Unassembled WGS sequence"/>
</dbReference>
<evidence type="ECO:0000259" key="4">
    <source>
        <dbReference type="PROSITE" id="PS50235"/>
    </source>
</evidence>
<dbReference type="EC" id="3.4.19.12" evidence="2"/>
<evidence type="ECO:0000256" key="3">
    <source>
        <dbReference type="SAM" id="MobiDB-lite"/>
    </source>
</evidence>
<dbReference type="GO" id="GO:0016579">
    <property type="term" value="P:protein deubiquitination"/>
    <property type="evidence" value="ECO:0007669"/>
    <property type="project" value="InterPro"/>
</dbReference>
<accession>A0A0M3JYB2</accession>
<dbReference type="Gene3D" id="3.30.2230.10">
    <property type="entry name" value="DUSP-like"/>
    <property type="match status" value="1"/>
</dbReference>
<name>A0A0M3JYB2_ANISI</name>
<feature type="compositionally biased region" description="Polar residues" evidence="3">
    <location>
        <begin position="23"/>
        <end position="44"/>
    </location>
</feature>
<evidence type="ECO:0000259" key="5">
    <source>
        <dbReference type="PROSITE" id="PS51283"/>
    </source>
</evidence>
<evidence type="ECO:0000313" key="7">
    <source>
        <dbReference type="Proteomes" id="UP000267096"/>
    </source>
</evidence>
<feature type="region of interest" description="Disordered" evidence="3">
    <location>
        <begin position="1"/>
        <end position="44"/>
    </location>
</feature>
<gene>
    <name evidence="6" type="ORF">ASIM_LOCUS12848</name>
</gene>
<dbReference type="PROSITE" id="PS00973">
    <property type="entry name" value="USP_2"/>
    <property type="match status" value="1"/>
</dbReference>
<feature type="compositionally biased region" description="Basic residues" evidence="3">
    <location>
        <begin position="1"/>
        <end position="18"/>
    </location>
</feature>
<dbReference type="SUPFAM" id="SSF143791">
    <property type="entry name" value="DUSP-like"/>
    <property type="match status" value="1"/>
</dbReference>
<sequence>MGKKKAKKNQRNKTKKIVAKVTRQPTNSVQLDVSKETSTPNESPISQLSLVDRIDNECDVSRCPHVSICSTIPHLRFYNAEQVKQCDECSKRDDSYAYNFKADAYESSILFTDFDLQQNETHCLQMNLFSRRIWCTACSCEVHQSNIPPFNRNVEKVLFNKEIRKHLITDETSSDLRVNLQTRSNNSKDCVDNSISQCNGIKHETALNVSNRTTYRFKLRSIQGRLYNEHGETRQAVVRDVDHDDVTYPRGLTGLCNLGNTCYLNAAIQALSNCVPFSEFFVYSDSMALYASQLPHSKNQLMEPALSHIGTNIIFTEHFYDLRAKIIIVHLQQICAHCAQFRGWAQQDSQEFIRCFLNLLHNELRQPVYRVCSRFVVCSQLIHHISLHITNLTFQWDVRALSSSSSPSQSVDKKGSDPHLSAYSCSSLRPSPSSDNASSSDVDQLSRHNSFSSGSSSGVEHYETADSGWSSDGETMNGENVIDSQRCKKIRNKSSKSQEISSSNDGTKSLINAQSSPAFAASYSSPNDHNDAIEANEDKVLYHRSIVGEVFDGELRSAVKCLTCHHVSETHETFQDLSLSIPTKEQLDQLAASKESFFLGDDKDVSDQQFDGESNWNNLWEWFGLGWLYSAYLSAYSYIFGGSVSLMDCLATFFSPDDLRGDNMYSCEKCSKLRNGVKICKITRLPEILCIHLKRFRHDTYNSTKVNTNVTFPLCDLDLSLFVADPGKYSNSESMNSTKYDLCAFITHHGSTAESGHYLAYCRNNIDSNWYEYDDSVVTKIDAADVMTKQAYVLFYQKRRTHKMSQISNVISLLLEKEEYDRMKVCHIVKYPPEMRSPTHYYVSREWLHRLSTFSYPGPITNHDFLCKHAQILPSRAADLAEYYVTVDESLWNLLINEFGGGPECTELHYCPTCQMDFHRLAMKRELEMKAVKELRRTLKKVFYMSGYHPTDEEILERTKLVDKDIRQMLESLKVSESKARLASPLITDVSSSDDAADTVHNIPSEDHFYEIS</sequence>
<protein>
    <recommendedName>
        <fullName evidence="2">ubiquitinyl hydrolase 1</fullName>
        <ecNumber evidence="2">3.4.19.12</ecNumber>
    </recommendedName>
</protein>
<dbReference type="GO" id="GO:0004843">
    <property type="term" value="F:cysteine-type deubiquitinase activity"/>
    <property type="evidence" value="ECO:0007669"/>
    <property type="project" value="UniProtKB-EC"/>
</dbReference>
<dbReference type="PROSITE" id="PS50235">
    <property type="entry name" value="USP_3"/>
    <property type="match status" value="1"/>
</dbReference>
<dbReference type="CDD" id="cd02674">
    <property type="entry name" value="Peptidase_C19R"/>
    <property type="match status" value="1"/>
</dbReference>
<dbReference type="Pfam" id="PF06337">
    <property type="entry name" value="DUSP"/>
    <property type="match status" value="1"/>
</dbReference>
<dbReference type="InterPro" id="IPR038765">
    <property type="entry name" value="Papain-like_cys_pep_sf"/>
</dbReference>
<dbReference type="EMBL" id="UYRR01031260">
    <property type="protein sequence ID" value="VDK48272.1"/>
    <property type="molecule type" value="Genomic_DNA"/>
</dbReference>
<dbReference type="InterPro" id="IPR001394">
    <property type="entry name" value="Peptidase_C19_UCH"/>
</dbReference>
<dbReference type="InterPro" id="IPR035927">
    <property type="entry name" value="DUSP-like_sf"/>
</dbReference>